<keyword evidence="3" id="KW-1185">Reference proteome</keyword>
<feature type="region of interest" description="Disordered" evidence="1">
    <location>
        <begin position="1"/>
        <end position="85"/>
    </location>
</feature>
<reference evidence="2 3" key="1">
    <citation type="journal article" date="2021" name="Elife">
        <title>Chloroplast acquisition without the gene transfer in kleptoplastic sea slugs, Plakobranchus ocellatus.</title>
        <authorList>
            <person name="Maeda T."/>
            <person name="Takahashi S."/>
            <person name="Yoshida T."/>
            <person name="Shimamura S."/>
            <person name="Takaki Y."/>
            <person name="Nagai Y."/>
            <person name="Toyoda A."/>
            <person name="Suzuki Y."/>
            <person name="Arimoto A."/>
            <person name="Ishii H."/>
            <person name="Satoh N."/>
            <person name="Nishiyama T."/>
            <person name="Hasebe M."/>
            <person name="Maruyama T."/>
            <person name="Minagawa J."/>
            <person name="Obokata J."/>
            <person name="Shigenobu S."/>
        </authorList>
    </citation>
    <scope>NUCLEOTIDE SEQUENCE [LARGE SCALE GENOMIC DNA]</scope>
</reference>
<dbReference type="Proteomes" id="UP000762676">
    <property type="component" value="Unassembled WGS sequence"/>
</dbReference>
<protein>
    <submittedName>
        <fullName evidence="2">Uncharacterized protein</fullName>
    </submittedName>
</protein>
<feature type="compositionally biased region" description="Basic residues" evidence="1">
    <location>
        <begin position="1"/>
        <end position="16"/>
    </location>
</feature>
<feature type="compositionally biased region" description="Low complexity" evidence="1">
    <location>
        <begin position="43"/>
        <end position="69"/>
    </location>
</feature>
<gene>
    <name evidence="2" type="ORF">ElyMa_002967700</name>
</gene>
<evidence type="ECO:0000256" key="1">
    <source>
        <dbReference type="SAM" id="MobiDB-lite"/>
    </source>
</evidence>
<name>A0AAV4IAN3_9GAST</name>
<evidence type="ECO:0000313" key="2">
    <source>
        <dbReference type="EMBL" id="GFS06556.1"/>
    </source>
</evidence>
<proteinExistence type="predicted"/>
<evidence type="ECO:0000313" key="3">
    <source>
        <dbReference type="Proteomes" id="UP000762676"/>
    </source>
</evidence>
<dbReference type="AlphaFoldDB" id="A0AAV4IAN3"/>
<comment type="caution">
    <text evidence="2">The sequence shown here is derived from an EMBL/GenBank/DDBJ whole genome shotgun (WGS) entry which is preliminary data.</text>
</comment>
<organism evidence="2 3">
    <name type="scientific">Elysia marginata</name>
    <dbReference type="NCBI Taxonomy" id="1093978"/>
    <lineage>
        <taxon>Eukaryota</taxon>
        <taxon>Metazoa</taxon>
        <taxon>Spiralia</taxon>
        <taxon>Lophotrochozoa</taxon>
        <taxon>Mollusca</taxon>
        <taxon>Gastropoda</taxon>
        <taxon>Heterobranchia</taxon>
        <taxon>Euthyneura</taxon>
        <taxon>Panpulmonata</taxon>
        <taxon>Sacoglossa</taxon>
        <taxon>Placobranchoidea</taxon>
        <taxon>Plakobranchidae</taxon>
        <taxon>Elysia</taxon>
    </lineage>
</organism>
<sequence>MPFYFKKKEKKRKERSIRKEGKQNPFKEPQRQPKSLLPQIPKISAGDSISSSSSSSSSGIRISTITGTPTPCPSPSPPHPHLHIPPRIWLEEEEENVLRTSTPVFFSEIPGLDWTGLARCCLWRQFCIKISN</sequence>
<dbReference type="EMBL" id="BMAT01006116">
    <property type="protein sequence ID" value="GFS06556.1"/>
    <property type="molecule type" value="Genomic_DNA"/>
</dbReference>
<feature type="compositionally biased region" description="Pro residues" evidence="1">
    <location>
        <begin position="70"/>
        <end position="79"/>
    </location>
</feature>
<accession>A0AAV4IAN3</accession>